<dbReference type="Proteomes" id="UP000230161">
    <property type="component" value="Unassembled WGS sequence"/>
</dbReference>
<reference evidence="2 3" key="1">
    <citation type="submission" date="2017-11" db="EMBL/GenBank/DDBJ databases">
        <title>Genomic Encyclopedia of Archaeal and Bacterial Type Strains, Phase II (KMG-II): From Individual Species to Whole Genera.</title>
        <authorList>
            <person name="Goeker M."/>
        </authorList>
    </citation>
    <scope>NUCLEOTIDE SEQUENCE [LARGE SCALE GENOMIC DNA]</scope>
    <source>
        <strain evidence="2 3">DSM 25625</strain>
    </source>
</reference>
<evidence type="ECO:0000313" key="2">
    <source>
        <dbReference type="EMBL" id="PJJ55155.1"/>
    </source>
</evidence>
<name>A0A2M9BB34_9MICO</name>
<accession>A0A2M9BB34</accession>
<keyword evidence="3" id="KW-1185">Reference proteome</keyword>
<feature type="region of interest" description="Disordered" evidence="1">
    <location>
        <begin position="75"/>
        <end position="100"/>
    </location>
</feature>
<protein>
    <submittedName>
        <fullName evidence="2">Uncharacterized protein</fullName>
    </submittedName>
</protein>
<comment type="caution">
    <text evidence="2">The sequence shown here is derived from an EMBL/GenBank/DDBJ whole genome shotgun (WGS) entry which is preliminary data.</text>
</comment>
<sequence length="100" mass="11143">MQITEFSFPTLYRAHEEQLTRELEIRRSALERLEETEGGHPVAVEAPAPRVVRSGRVALPGRRGVPQRIVAWFRGTPAEPAEPADRARAVPCESRASSAR</sequence>
<organism evidence="2 3">
    <name type="scientific">Compostimonas suwonensis</name>
    <dbReference type="NCBI Taxonomy" id="1048394"/>
    <lineage>
        <taxon>Bacteria</taxon>
        <taxon>Bacillati</taxon>
        <taxon>Actinomycetota</taxon>
        <taxon>Actinomycetes</taxon>
        <taxon>Micrococcales</taxon>
        <taxon>Microbacteriaceae</taxon>
        <taxon>Compostimonas</taxon>
    </lineage>
</organism>
<evidence type="ECO:0000313" key="3">
    <source>
        <dbReference type="Proteomes" id="UP000230161"/>
    </source>
</evidence>
<dbReference type="AlphaFoldDB" id="A0A2M9BB34"/>
<evidence type="ECO:0000256" key="1">
    <source>
        <dbReference type="SAM" id="MobiDB-lite"/>
    </source>
</evidence>
<dbReference type="RefSeq" id="WP_100346244.1">
    <property type="nucleotide sequence ID" value="NZ_PGFB01000008.1"/>
</dbReference>
<gene>
    <name evidence="2" type="ORF">CLV54_3495</name>
</gene>
<proteinExistence type="predicted"/>
<dbReference type="EMBL" id="PGFB01000008">
    <property type="protein sequence ID" value="PJJ55155.1"/>
    <property type="molecule type" value="Genomic_DNA"/>
</dbReference>